<dbReference type="Gene3D" id="1.10.260.40">
    <property type="entry name" value="lambda repressor-like DNA-binding domains"/>
    <property type="match status" value="1"/>
</dbReference>
<gene>
    <name evidence="3" type="ORF">GNZ12_29325</name>
</gene>
<evidence type="ECO:0000313" key="3">
    <source>
        <dbReference type="EMBL" id="NPT45348.1"/>
    </source>
</evidence>
<dbReference type="SMART" id="SM00530">
    <property type="entry name" value="HTH_XRE"/>
    <property type="match status" value="1"/>
</dbReference>
<dbReference type="EMBL" id="WOEY01000115">
    <property type="protein sequence ID" value="NPT45348.1"/>
    <property type="molecule type" value="Genomic_DNA"/>
</dbReference>
<reference evidence="3 4" key="1">
    <citation type="submission" date="2019-11" db="EMBL/GenBank/DDBJ databases">
        <title>Metabolism of dissolved organic matter in forest soils.</title>
        <authorList>
            <person name="Cyle K.T."/>
            <person name="Wilhelm R.C."/>
            <person name="Martinez C.E."/>
        </authorList>
    </citation>
    <scope>NUCLEOTIDE SEQUENCE [LARGE SCALE GENOMIC DNA]</scope>
    <source>
        <strain evidence="3 4">1N</strain>
    </source>
</reference>
<organism evidence="3 4">
    <name type="scientific">Paraburkholderia solitsugae</name>
    <dbReference type="NCBI Taxonomy" id="2675748"/>
    <lineage>
        <taxon>Bacteria</taxon>
        <taxon>Pseudomonadati</taxon>
        <taxon>Pseudomonadota</taxon>
        <taxon>Betaproteobacteria</taxon>
        <taxon>Burkholderiales</taxon>
        <taxon>Burkholderiaceae</taxon>
        <taxon>Paraburkholderia</taxon>
    </lineage>
</organism>
<dbReference type="Pfam" id="PF13464">
    <property type="entry name" value="RodZ_C"/>
    <property type="match status" value="1"/>
</dbReference>
<keyword evidence="4" id="KW-1185">Reference proteome</keyword>
<evidence type="ECO:0000256" key="1">
    <source>
        <dbReference type="SAM" id="MobiDB-lite"/>
    </source>
</evidence>
<dbReference type="Pfam" id="PF13413">
    <property type="entry name" value="HTH_25"/>
    <property type="match status" value="1"/>
</dbReference>
<accession>A0ABX2BZB7</accession>
<dbReference type="SUPFAM" id="SSF47413">
    <property type="entry name" value="lambda repressor-like DNA-binding domains"/>
    <property type="match status" value="1"/>
</dbReference>
<dbReference type="PROSITE" id="PS50943">
    <property type="entry name" value="HTH_CROC1"/>
    <property type="match status" value="1"/>
</dbReference>
<dbReference type="InterPro" id="IPR025194">
    <property type="entry name" value="RodZ-like_C"/>
</dbReference>
<dbReference type="PANTHER" id="PTHR34475">
    <property type="match status" value="1"/>
</dbReference>
<dbReference type="InterPro" id="IPR010982">
    <property type="entry name" value="Lambda_DNA-bd_dom_sf"/>
</dbReference>
<feature type="domain" description="HTH cro/C1-type" evidence="2">
    <location>
        <begin position="48"/>
        <end position="79"/>
    </location>
</feature>
<dbReference type="Proteomes" id="UP000652198">
    <property type="component" value="Unassembled WGS sequence"/>
</dbReference>
<sequence>MSEPQHPQPHDTDTNEGHPAPAARAVVQPVVQPGLTGLDSLVAVGARLTQLRESKGWTIEDVSARLKVSVTKLRALESGDISHLPDTTFALGVVRSYAKMLGADPTPFTQALRREKGVPAPDLSMPASSGRDLPRGRVSLSLGGSGQKSRSWLWGIAAVIVAVIALGMWHTNGGDSSAWLARLKASANGATGGATGASGAVAQGQAAGSEATVEEAASAPETQAAADNAASATPMPAPLATGTEPSSAPAATAAAVAPKASSQAQAAAQGASAPVVAAIGASDTATAATAAPAAGEAIIALRVTQDSWFSVRGKDGKEVFSGLVHAGDTKEVTGAAPFKVTIGNRAGLESLTLDGQPVDPSKYSAAKGNVARFALP</sequence>
<evidence type="ECO:0000313" key="4">
    <source>
        <dbReference type="Proteomes" id="UP000652198"/>
    </source>
</evidence>
<dbReference type="InterPro" id="IPR001387">
    <property type="entry name" value="Cro/C1-type_HTH"/>
</dbReference>
<feature type="region of interest" description="Disordered" evidence="1">
    <location>
        <begin position="206"/>
        <end position="253"/>
    </location>
</feature>
<dbReference type="InterPro" id="IPR050400">
    <property type="entry name" value="Bact_Cytoskel_RodZ"/>
</dbReference>
<feature type="region of interest" description="Disordered" evidence="1">
    <location>
        <begin position="1"/>
        <end position="20"/>
    </location>
</feature>
<dbReference type="CDD" id="cd00093">
    <property type="entry name" value="HTH_XRE"/>
    <property type="match status" value="1"/>
</dbReference>
<comment type="caution">
    <text evidence="3">The sequence shown here is derived from an EMBL/GenBank/DDBJ whole genome shotgun (WGS) entry which is preliminary data.</text>
</comment>
<evidence type="ECO:0000259" key="2">
    <source>
        <dbReference type="PROSITE" id="PS50943"/>
    </source>
</evidence>
<name>A0ABX2BZB7_9BURK</name>
<feature type="compositionally biased region" description="Low complexity" evidence="1">
    <location>
        <begin position="206"/>
        <end position="234"/>
    </location>
</feature>
<protein>
    <submittedName>
        <fullName evidence="3">DUF4115 domain-containing protein</fullName>
    </submittedName>
</protein>
<dbReference type="PANTHER" id="PTHR34475:SF1">
    <property type="entry name" value="CYTOSKELETON PROTEIN RODZ"/>
    <property type="match status" value="1"/>
</dbReference>
<dbReference type="RefSeq" id="WP_172315649.1">
    <property type="nucleotide sequence ID" value="NZ_WOEY01000115.1"/>
</dbReference>
<proteinExistence type="predicted"/>